<evidence type="ECO:0000256" key="6">
    <source>
        <dbReference type="RuleBase" id="RU003355"/>
    </source>
</evidence>
<protein>
    <submittedName>
        <fullName evidence="10">S8 family serine peptidase</fullName>
    </submittedName>
</protein>
<reference evidence="11" key="1">
    <citation type="journal article" date="2019" name="Int. J. Syst. Evol. Microbiol.">
        <title>The Global Catalogue of Microorganisms (GCM) 10K type strain sequencing project: providing services to taxonomists for standard genome sequencing and annotation.</title>
        <authorList>
            <consortium name="The Broad Institute Genomics Platform"/>
            <consortium name="The Broad Institute Genome Sequencing Center for Infectious Disease"/>
            <person name="Wu L."/>
            <person name="Ma J."/>
        </authorList>
    </citation>
    <scope>NUCLEOTIDE SEQUENCE [LARGE SCALE GENOMIC DNA]</scope>
    <source>
        <strain evidence="11">JCM 13023</strain>
    </source>
</reference>
<organism evidence="10 11">
    <name type="scientific">Prauserella halophila</name>
    <dbReference type="NCBI Taxonomy" id="185641"/>
    <lineage>
        <taxon>Bacteria</taxon>
        <taxon>Bacillati</taxon>
        <taxon>Actinomycetota</taxon>
        <taxon>Actinomycetes</taxon>
        <taxon>Pseudonocardiales</taxon>
        <taxon>Pseudonocardiaceae</taxon>
        <taxon>Prauserella</taxon>
    </lineage>
</organism>
<dbReference type="InterPro" id="IPR023827">
    <property type="entry name" value="Peptidase_S8_Asp-AS"/>
</dbReference>
<evidence type="ECO:0000313" key="11">
    <source>
        <dbReference type="Proteomes" id="UP001500653"/>
    </source>
</evidence>
<evidence type="ECO:0000256" key="5">
    <source>
        <dbReference type="PROSITE-ProRule" id="PRU01240"/>
    </source>
</evidence>
<name>A0ABP4H255_9PSEU</name>
<comment type="similarity">
    <text evidence="1 5 6">Belongs to the peptidase S8 family.</text>
</comment>
<feature type="chain" id="PRO_5045984542" evidence="8">
    <location>
        <begin position="29"/>
        <end position="508"/>
    </location>
</feature>
<evidence type="ECO:0000313" key="10">
    <source>
        <dbReference type="EMBL" id="GAA1243419.1"/>
    </source>
</evidence>
<dbReference type="PANTHER" id="PTHR43806">
    <property type="entry name" value="PEPTIDASE S8"/>
    <property type="match status" value="1"/>
</dbReference>
<dbReference type="PROSITE" id="PS00138">
    <property type="entry name" value="SUBTILASE_SER"/>
    <property type="match status" value="1"/>
</dbReference>
<dbReference type="InterPro" id="IPR023828">
    <property type="entry name" value="Peptidase_S8_Ser-AS"/>
</dbReference>
<feature type="region of interest" description="Disordered" evidence="7">
    <location>
        <begin position="455"/>
        <end position="477"/>
    </location>
</feature>
<evidence type="ECO:0000256" key="3">
    <source>
        <dbReference type="ARBA" id="ARBA00022801"/>
    </source>
</evidence>
<keyword evidence="4 5" id="KW-0720">Serine protease</keyword>
<feature type="compositionally biased region" description="Basic and acidic residues" evidence="7">
    <location>
        <begin position="335"/>
        <end position="346"/>
    </location>
</feature>
<evidence type="ECO:0000256" key="8">
    <source>
        <dbReference type="SAM" id="SignalP"/>
    </source>
</evidence>
<dbReference type="PROSITE" id="PS51892">
    <property type="entry name" value="SUBTILASE"/>
    <property type="match status" value="1"/>
</dbReference>
<evidence type="ECO:0000256" key="7">
    <source>
        <dbReference type="SAM" id="MobiDB-lite"/>
    </source>
</evidence>
<keyword evidence="11" id="KW-1185">Reference proteome</keyword>
<dbReference type="PRINTS" id="PR00723">
    <property type="entry name" value="SUBTILISIN"/>
</dbReference>
<feature type="active site" description="Charge relay system" evidence="5">
    <location>
        <position position="176"/>
    </location>
</feature>
<dbReference type="PROSITE" id="PS00136">
    <property type="entry name" value="SUBTILASE_ASP"/>
    <property type="match status" value="1"/>
</dbReference>
<dbReference type="InterPro" id="IPR000209">
    <property type="entry name" value="Peptidase_S8/S53_dom"/>
</dbReference>
<dbReference type="SUPFAM" id="SSF52743">
    <property type="entry name" value="Subtilisin-like"/>
    <property type="match status" value="1"/>
</dbReference>
<dbReference type="EMBL" id="BAAALN010000008">
    <property type="protein sequence ID" value="GAA1243419.1"/>
    <property type="molecule type" value="Genomic_DNA"/>
</dbReference>
<feature type="region of interest" description="Disordered" evidence="7">
    <location>
        <begin position="101"/>
        <end position="137"/>
    </location>
</feature>
<evidence type="ECO:0000256" key="2">
    <source>
        <dbReference type="ARBA" id="ARBA00022670"/>
    </source>
</evidence>
<feature type="region of interest" description="Disordered" evidence="7">
    <location>
        <begin position="335"/>
        <end position="354"/>
    </location>
</feature>
<evidence type="ECO:0000256" key="1">
    <source>
        <dbReference type="ARBA" id="ARBA00011073"/>
    </source>
</evidence>
<feature type="domain" description="Peptidase S8/S53" evidence="9">
    <location>
        <begin position="169"/>
        <end position="460"/>
    </location>
</feature>
<dbReference type="InterPro" id="IPR015500">
    <property type="entry name" value="Peptidase_S8_subtilisin-rel"/>
</dbReference>
<keyword evidence="8" id="KW-0732">Signal</keyword>
<proteinExistence type="inferred from homology"/>
<dbReference type="Proteomes" id="UP001500653">
    <property type="component" value="Unassembled WGS sequence"/>
</dbReference>
<keyword evidence="2 5" id="KW-0645">Protease</keyword>
<dbReference type="Gene3D" id="3.40.50.200">
    <property type="entry name" value="Peptidase S8/S53 domain"/>
    <property type="match status" value="1"/>
</dbReference>
<dbReference type="PANTHER" id="PTHR43806:SF11">
    <property type="entry name" value="CEREVISIN-RELATED"/>
    <property type="match status" value="1"/>
</dbReference>
<feature type="active site" description="Charge relay system" evidence="5">
    <location>
        <position position="422"/>
    </location>
</feature>
<evidence type="ECO:0000259" key="9">
    <source>
        <dbReference type="Pfam" id="PF00082"/>
    </source>
</evidence>
<dbReference type="PROSITE" id="PS00137">
    <property type="entry name" value="SUBTILASE_HIS"/>
    <property type="match status" value="1"/>
</dbReference>
<dbReference type="RefSeq" id="WP_253862239.1">
    <property type="nucleotide sequence ID" value="NZ_BAAALN010000008.1"/>
</dbReference>
<dbReference type="InterPro" id="IPR022398">
    <property type="entry name" value="Peptidase_S8_His-AS"/>
</dbReference>
<accession>A0ABP4H255</accession>
<dbReference type="InterPro" id="IPR036852">
    <property type="entry name" value="Peptidase_S8/S53_dom_sf"/>
</dbReference>
<dbReference type="Pfam" id="PF00082">
    <property type="entry name" value="Peptidase_S8"/>
    <property type="match status" value="1"/>
</dbReference>
<dbReference type="PROSITE" id="PS51318">
    <property type="entry name" value="TAT"/>
    <property type="match status" value="1"/>
</dbReference>
<comment type="caution">
    <text evidence="10">The sequence shown here is derived from an EMBL/GenBank/DDBJ whole genome shotgun (WGS) entry which is preliminary data.</text>
</comment>
<dbReference type="InterPro" id="IPR006311">
    <property type="entry name" value="TAT_signal"/>
</dbReference>
<feature type="active site" description="Charge relay system" evidence="5">
    <location>
        <position position="217"/>
    </location>
</feature>
<feature type="signal peptide" evidence="8">
    <location>
        <begin position="1"/>
        <end position="28"/>
    </location>
</feature>
<evidence type="ECO:0000256" key="4">
    <source>
        <dbReference type="ARBA" id="ARBA00022825"/>
    </source>
</evidence>
<gene>
    <name evidence="10" type="ORF">GCM10009676_31300</name>
</gene>
<dbReference type="InterPro" id="IPR050131">
    <property type="entry name" value="Peptidase_S8_subtilisin-like"/>
</dbReference>
<feature type="compositionally biased region" description="Low complexity" evidence="7">
    <location>
        <begin position="108"/>
        <end position="117"/>
    </location>
</feature>
<sequence>MLGRRSLLLACAALAVAAQLTATTPVHAAHSETCHTESRAWRYVVVFDPGTSGSAARDVIDAACGTLTSYFPEVAIAVATSADPGFGTAPGSARAFSAQRARHLRDQGSATAAAGGAARKGESTARAGDAADGTRDRTGEQWNLRMAGAPGADGDPAGLTRSAHADLAGVTVGVLDSGIDATHPDLAKAVDPDSSAGCVDGVPDRSRSAWSAGDSPHGTHVAGIIGAAADGHGVTGTAPGVRLASLRVVDDDGYVTPEAAVCGYVWAARHGMAIVNSSVTVAPSGVSCAASEGRRVVHEAVARAVEFAGRSGTLNVAAATNDDFELGLLPRSELYRDDRSGADPRSDGTAAADSDDLARSCVAVPAGLRETVTVAAVDRHGTKTDYSSYGRDVIDLAAPGGSAGDCVVSTVPGGYGRLCGTSMAAPHVTGAAAILAADGADERSPTALRRMLRRQARPTDCPGTARENGTCTGPREDNAFHGRGMVDTRAAYRTHAVHRLLTRLGAEH</sequence>
<keyword evidence="3 5" id="KW-0378">Hydrolase</keyword>